<organism evidence="4 5">
    <name type="scientific">Levilactobacillus hammesii</name>
    <dbReference type="NCBI Taxonomy" id="267633"/>
    <lineage>
        <taxon>Bacteria</taxon>
        <taxon>Bacillati</taxon>
        <taxon>Bacillota</taxon>
        <taxon>Bacilli</taxon>
        <taxon>Lactobacillales</taxon>
        <taxon>Lactobacillaceae</taxon>
        <taxon>Levilactobacillus</taxon>
    </lineage>
</organism>
<dbReference type="PANTHER" id="PTHR43877:SF2">
    <property type="entry name" value="AMINOALKYLPHOSPHONATE N-ACETYLTRANSFERASE-RELATED"/>
    <property type="match status" value="1"/>
</dbReference>
<evidence type="ECO:0000256" key="1">
    <source>
        <dbReference type="ARBA" id="ARBA00022679"/>
    </source>
</evidence>
<comment type="caution">
    <text evidence="4">The sequence shown here is derived from an EMBL/GenBank/DDBJ whole genome shotgun (WGS) entry which is preliminary data.</text>
</comment>
<dbReference type="InterPro" id="IPR000182">
    <property type="entry name" value="GNAT_dom"/>
</dbReference>
<dbReference type="InterPro" id="IPR016181">
    <property type="entry name" value="Acyl_CoA_acyltransferase"/>
</dbReference>
<reference evidence="4" key="1">
    <citation type="journal article" date="2021" name="PeerJ">
        <title>Extensive microbial diversity within the chicken gut microbiome revealed by metagenomics and culture.</title>
        <authorList>
            <person name="Gilroy R."/>
            <person name="Ravi A."/>
            <person name="Getino M."/>
            <person name="Pursley I."/>
            <person name="Horton D.L."/>
            <person name="Alikhan N.F."/>
            <person name="Baker D."/>
            <person name="Gharbi K."/>
            <person name="Hall N."/>
            <person name="Watson M."/>
            <person name="Adriaenssens E.M."/>
            <person name="Foster-Nyarko E."/>
            <person name="Jarju S."/>
            <person name="Secka A."/>
            <person name="Antonio M."/>
            <person name="Oren A."/>
            <person name="Chaudhuri R.R."/>
            <person name="La Ragione R."/>
            <person name="Hildebrand F."/>
            <person name="Pallen M.J."/>
        </authorList>
    </citation>
    <scope>NUCLEOTIDE SEQUENCE</scope>
    <source>
        <strain evidence="4">CHK173-2145</strain>
    </source>
</reference>
<dbReference type="EMBL" id="DYXN01000023">
    <property type="protein sequence ID" value="HJE86260.1"/>
    <property type="molecule type" value="Genomic_DNA"/>
</dbReference>
<name>A0A921JVM7_9LACO</name>
<dbReference type="CDD" id="cd04301">
    <property type="entry name" value="NAT_SF"/>
    <property type="match status" value="1"/>
</dbReference>
<evidence type="ECO:0000313" key="4">
    <source>
        <dbReference type="EMBL" id="HJE86260.1"/>
    </source>
</evidence>
<keyword evidence="2" id="KW-0012">Acyltransferase</keyword>
<dbReference type="Gene3D" id="3.40.630.30">
    <property type="match status" value="1"/>
</dbReference>
<dbReference type="Proteomes" id="UP000721920">
    <property type="component" value="Unassembled WGS sequence"/>
</dbReference>
<dbReference type="GO" id="GO:0016747">
    <property type="term" value="F:acyltransferase activity, transferring groups other than amino-acyl groups"/>
    <property type="evidence" value="ECO:0007669"/>
    <property type="project" value="InterPro"/>
</dbReference>
<protein>
    <submittedName>
        <fullName evidence="4">GNAT family N-acetyltransferase</fullName>
    </submittedName>
</protein>
<proteinExistence type="predicted"/>
<evidence type="ECO:0000259" key="3">
    <source>
        <dbReference type="PROSITE" id="PS51186"/>
    </source>
</evidence>
<keyword evidence="1" id="KW-0808">Transferase</keyword>
<evidence type="ECO:0000313" key="5">
    <source>
        <dbReference type="Proteomes" id="UP000721920"/>
    </source>
</evidence>
<dbReference type="SUPFAM" id="SSF55729">
    <property type="entry name" value="Acyl-CoA N-acyltransferases (Nat)"/>
    <property type="match status" value="1"/>
</dbReference>
<reference evidence="4" key="2">
    <citation type="submission" date="2021-09" db="EMBL/GenBank/DDBJ databases">
        <authorList>
            <person name="Gilroy R."/>
        </authorList>
    </citation>
    <scope>NUCLEOTIDE SEQUENCE</scope>
    <source>
        <strain evidence="4">CHK173-2145</strain>
    </source>
</reference>
<dbReference type="PANTHER" id="PTHR43877">
    <property type="entry name" value="AMINOALKYLPHOSPHONATE N-ACETYLTRANSFERASE-RELATED-RELATED"/>
    <property type="match status" value="1"/>
</dbReference>
<dbReference type="AlphaFoldDB" id="A0A921JVM7"/>
<gene>
    <name evidence="4" type="ORF">K8U88_01610</name>
</gene>
<dbReference type="Pfam" id="PF00583">
    <property type="entry name" value="Acetyltransf_1"/>
    <property type="match status" value="1"/>
</dbReference>
<dbReference type="InterPro" id="IPR050832">
    <property type="entry name" value="Bact_Acetyltransf"/>
</dbReference>
<sequence>MIIREAQPADAPQIAPLMNLIYDEMELTDLEDVPEPDLLKAITAAYRTRTYLSGPATTVVAEADGQVVGMAFGYPGEREETVDDVFTQITAKSAAFDVPFETQSETAKGEWYLDSLAVSPDHQGQGIGHQLLQALPYYARRDNQAVIGLNVDLENPDAMRLYERMGYEVSGKQMIGDHHYYHMQLEIGQRAKVAN</sequence>
<dbReference type="PROSITE" id="PS51186">
    <property type="entry name" value="GNAT"/>
    <property type="match status" value="1"/>
</dbReference>
<feature type="domain" description="N-acetyltransferase" evidence="3">
    <location>
        <begin position="1"/>
        <end position="188"/>
    </location>
</feature>
<accession>A0A921JVM7</accession>
<evidence type="ECO:0000256" key="2">
    <source>
        <dbReference type="ARBA" id="ARBA00023315"/>
    </source>
</evidence>